<keyword evidence="2" id="KW-1185">Reference proteome</keyword>
<comment type="caution">
    <text evidence="1">The sequence shown here is derived from an EMBL/GenBank/DDBJ whole genome shotgun (WGS) entry which is preliminary data.</text>
</comment>
<name>A0A5C4XA88_9HYPH</name>
<dbReference type="AlphaFoldDB" id="A0A5C4XA88"/>
<sequence>MRIVVRNSPGHHLETLTSHEGTALRAWYGNAASREDEAVALAVIRRAKVMDGWIACDCVTEPFQPLLAPIRQERTFTLRRLKSKRLDDHHDEWRPNHASSCPFHIDKDSSPALIDHQFHIRPMPKSDRRHVDPLPAIPDRLANLSERGLPRSAERNDRPSRLGTILWRVLDKAQINIIPPLQDRPEFSLKNQISRFRTAAKHFRVLRTWTFNALISTWAADYWDADSRWQGLLSASRKDWPPAVRRTGFMLLYATSVSAQSIMPASSARVLDVMGKVRQPLRGDPAHRGPYLVLLNADFEDDDNGPARAIQAYAQPVYNSETLFPIESGFERQVSHLLFWLQDALFEMLPDLRIRIVKPLFALEARNGLCRPDFVIEATYRDNPCTTLIIEAMGMETEEYQAAKAKTLPRMEQIGPVFLLTPSDLAKDQAVTSARRLLAWVIEHIRHPTAIS</sequence>
<proteinExistence type="predicted"/>
<evidence type="ECO:0008006" key="3">
    <source>
        <dbReference type="Google" id="ProtNLM"/>
    </source>
</evidence>
<accession>A0A5C4XA88</accession>
<evidence type="ECO:0000313" key="2">
    <source>
        <dbReference type="Proteomes" id="UP000311605"/>
    </source>
</evidence>
<dbReference type="EMBL" id="VDMN01000009">
    <property type="protein sequence ID" value="TNM60318.1"/>
    <property type="molecule type" value="Genomic_DNA"/>
</dbReference>
<dbReference type="OrthoDB" id="7285254at2"/>
<dbReference type="Proteomes" id="UP000311605">
    <property type="component" value="Unassembled WGS sequence"/>
</dbReference>
<protein>
    <recommendedName>
        <fullName evidence="3">DUF1173 domain-containing protein</fullName>
    </recommendedName>
</protein>
<evidence type="ECO:0000313" key="1">
    <source>
        <dbReference type="EMBL" id="TNM60318.1"/>
    </source>
</evidence>
<organism evidence="1 2">
    <name type="scientific">Aliirhizobium smilacinae</name>
    <dbReference type="NCBI Taxonomy" id="1395944"/>
    <lineage>
        <taxon>Bacteria</taxon>
        <taxon>Pseudomonadati</taxon>
        <taxon>Pseudomonadota</taxon>
        <taxon>Alphaproteobacteria</taxon>
        <taxon>Hyphomicrobiales</taxon>
        <taxon>Rhizobiaceae</taxon>
        <taxon>Aliirhizobium</taxon>
    </lineage>
</organism>
<dbReference type="RefSeq" id="WP_139679217.1">
    <property type="nucleotide sequence ID" value="NZ_VDMN01000009.1"/>
</dbReference>
<reference evidence="1 2" key="1">
    <citation type="submission" date="2019-06" db="EMBL/GenBank/DDBJ databases">
        <title>The draft genome of Rhizobium smilacinae PTYR-5.</title>
        <authorList>
            <person name="Liu L."/>
            <person name="Li L."/>
            <person name="Zhang X."/>
        </authorList>
    </citation>
    <scope>NUCLEOTIDE SEQUENCE [LARGE SCALE GENOMIC DNA]</scope>
    <source>
        <strain evidence="1 2">PTYR-5</strain>
    </source>
</reference>
<gene>
    <name evidence="1" type="ORF">FHP24_26350</name>
</gene>